<dbReference type="AlphaFoldDB" id="A0A3L7JFD2"/>
<reference evidence="1 2" key="1">
    <citation type="submission" date="2018-10" db="EMBL/GenBank/DDBJ databases">
        <title>Notoacmeibacter sp. M2BS9Y-3-1, whole genome shotgun sequence.</title>
        <authorList>
            <person name="Tuo L."/>
        </authorList>
    </citation>
    <scope>NUCLEOTIDE SEQUENCE [LARGE SCALE GENOMIC DNA]</scope>
    <source>
        <strain evidence="1 2">M2BS9Y-3-1</strain>
    </source>
</reference>
<sequence length="181" mass="19890">MSLDTQNEMKTVQGSTRVETLPPQARFSLRARAESIDELGRALGVELPQKIGRRESVGERDVLCLGPDEWLVTAPESEAGNIGSALAAIYETTPHSLSNISDRELSVMLDGPDALTLLSMGCPRDLERLPVGAAVRTIFDNASVILWRDGEQRFRMDIWRSFAPHAVELLHIGQAELRAGL</sequence>
<dbReference type="SUPFAM" id="SSF103025">
    <property type="entry name" value="Folate-binding domain"/>
    <property type="match status" value="1"/>
</dbReference>
<proteinExistence type="predicted"/>
<evidence type="ECO:0000313" key="1">
    <source>
        <dbReference type="EMBL" id="RLQ89396.1"/>
    </source>
</evidence>
<dbReference type="RefSeq" id="WP_121646360.1">
    <property type="nucleotide sequence ID" value="NZ_RCWN01000001.1"/>
</dbReference>
<dbReference type="Pfam" id="PF04268">
    <property type="entry name" value="SoxG"/>
    <property type="match status" value="1"/>
</dbReference>
<dbReference type="EMBL" id="RCWN01000001">
    <property type="protein sequence ID" value="RLQ89396.1"/>
    <property type="molecule type" value="Genomic_DNA"/>
</dbReference>
<keyword evidence="2" id="KW-1185">Reference proteome</keyword>
<dbReference type="InterPro" id="IPR027266">
    <property type="entry name" value="TrmE/GcvT-like"/>
</dbReference>
<accession>A0A3L7JFD2</accession>
<evidence type="ECO:0000313" key="2">
    <source>
        <dbReference type="Proteomes" id="UP000281094"/>
    </source>
</evidence>
<name>A0A3L7JFD2_9HYPH</name>
<comment type="caution">
    <text evidence="1">The sequence shown here is derived from an EMBL/GenBank/DDBJ whole genome shotgun (WGS) entry which is preliminary data.</text>
</comment>
<organism evidence="1 2">
    <name type="scientific">Notoacmeibacter ruber</name>
    <dbReference type="NCBI Taxonomy" id="2670375"/>
    <lineage>
        <taxon>Bacteria</taxon>
        <taxon>Pseudomonadati</taxon>
        <taxon>Pseudomonadota</taxon>
        <taxon>Alphaproteobacteria</taxon>
        <taxon>Hyphomicrobiales</taxon>
        <taxon>Notoacmeibacteraceae</taxon>
        <taxon>Notoacmeibacter</taxon>
    </lineage>
</organism>
<gene>
    <name evidence="1" type="ORF">D8780_04450</name>
</gene>
<dbReference type="Gene3D" id="3.30.70.1520">
    <property type="entry name" value="Heterotetrameric sarcosine oxidase"/>
    <property type="match status" value="1"/>
</dbReference>
<dbReference type="Gene3D" id="3.30.1360.120">
    <property type="entry name" value="Probable tRNA modification gtpase trme, domain 1"/>
    <property type="match status" value="1"/>
</dbReference>
<protein>
    <submittedName>
        <fullName evidence="1">Sarcosine oxidase subunit gamma</fullName>
    </submittedName>
</protein>
<dbReference type="InterPro" id="IPR007375">
    <property type="entry name" value="SoxG"/>
</dbReference>
<dbReference type="Proteomes" id="UP000281094">
    <property type="component" value="Unassembled WGS sequence"/>
</dbReference>